<dbReference type="RefSeq" id="WP_344128544.1">
    <property type="nucleotide sequence ID" value="NZ_BAAALT010000050.1"/>
</dbReference>
<reference evidence="3" key="1">
    <citation type="journal article" date="2019" name="Int. J. Syst. Evol. Microbiol.">
        <title>The Global Catalogue of Microorganisms (GCM) 10K type strain sequencing project: providing services to taxonomists for standard genome sequencing and annotation.</title>
        <authorList>
            <consortium name="The Broad Institute Genomics Platform"/>
            <consortium name="The Broad Institute Genome Sequencing Center for Infectious Disease"/>
            <person name="Wu L."/>
            <person name="Ma J."/>
        </authorList>
    </citation>
    <scope>NUCLEOTIDE SEQUENCE [LARGE SCALE GENOMIC DNA]</scope>
    <source>
        <strain evidence="3">JCM 13250</strain>
    </source>
</reference>
<name>A0ABP4Y0X8_9ACTN</name>
<evidence type="ECO:0008006" key="4">
    <source>
        <dbReference type="Google" id="ProtNLM"/>
    </source>
</evidence>
<dbReference type="EMBL" id="BAAALT010000050">
    <property type="protein sequence ID" value="GAA1797752.1"/>
    <property type="molecule type" value="Genomic_DNA"/>
</dbReference>
<organism evidence="2 3">
    <name type="scientific">Luedemannella flava</name>
    <dbReference type="NCBI Taxonomy" id="349316"/>
    <lineage>
        <taxon>Bacteria</taxon>
        <taxon>Bacillati</taxon>
        <taxon>Actinomycetota</taxon>
        <taxon>Actinomycetes</taxon>
        <taxon>Micromonosporales</taxon>
        <taxon>Micromonosporaceae</taxon>
        <taxon>Luedemannella</taxon>
    </lineage>
</organism>
<comment type="caution">
    <text evidence="2">The sequence shown here is derived from an EMBL/GenBank/DDBJ whole genome shotgun (WGS) entry which is preliminary data.</text>
</comment>
<gene>
    <name evidence="2" type="ORF">GCM10009682_19260</name>
</gene>
<protein>
    <recommendedName>
        <fullName evidence="4">DUF4367 domain-containing protein</fullName>
    </recommendedName>
</protein>
<keyword evidence="1" id="KW-0812">Transmembrane</keyword>
<keyword evidence="3" id="KW-1185">Reference proteome</keyword>
<evidence type="ECO:0000256" key="1">
    <source>
        <dbReference type="SAM" id="Phobius"/>
    </source>
</evidence>
<dbReference type="Proteomes" id="UP001500218">
    <property type="component" value="Unassembled WGS sequence"/>
</dbReference>
<proteinExistence type="predicted"/>
<evidence type="ECO:0000313" key="2">
    <source>
        <dbReference type="EMBL" id="GAA1797752.1"/>
    </source>
</evidence>
<sequence length="331" mass="35806">MTQDELIRAAFARAADFTPDEQAVRRTLLERDAKRRGRRTMLFAGGLAAAATGAAAVGLPIVLRSSRDPDVTYPPDIPMGDVPASGNLRAAMALRPTYLPAGVRETVRMASLGMPTVTQVRSWFDGDVSVRLDLGHYEGSGPLDDTTRITTINGLTAWSNEAPDESRITWLINPRAVARLTVRGLSDAAEVARRVARSVTADRDAAVEVPVRFGWLPAGIPRDQMTIAVTPGPSGDRYYEVATASVDSDTYEVPRQFSLSFVPKPEVSAGEPVTVRGRQGSYSRGTLSVQHTDGRWLVLNAAAEEPLSVLVRVVNEVQIGPEPANDWFGTR</sequence>
<evidence type="ECO:0000313" key="3">
    <source>
        <dbReference type="Proteomes" id="UP001500218"/>
    </source>
</evidence>
<keyword evidence="1" id="KW-0472">Membrane</keyword>
<accession>A0ABP4Y0X8</accession>
<feature type="transmembrane region" description="Helical" evidence="1">
    <location>
        <begin position="41"/>
        <end position="63"/>
    </location>
</feature>
<keyword evidence="1" id="KW-1133">Transmembrane helix</keyword>